<evidence type="ECO:0000313" key="4">
    <source>
        <dbReference type="Proteomes" id="UP001291623"/>
    </source>
</evidence>
<feature type="transmembrane region" description="Helical" evidence="2">
    <location>
        <begin position="123"/>
        <end position="142"/>
    </location>
</feature>
<evidence type="ECO:0000313" key="3">
    <source>
        <dbReference type="EMBL" id="KAK4375201.1"/>
    </source>
</evidence>
<feature type="transmembrane region" description="Helical" evidence="2">
    <location>
        <begin position="49"/>
        <end position="72"/>
    </location>
</feature>
<feature type="transmembrane region" description="Helical" evidence="2">
    <location>
        <begin position="380"/>
        <end position="398"/>
    </location>
</feature>
<feature type="transmembrane region" description="Helical" evidence="2">
    <location>
        <begin position="224"/>
        <end position="248"/>
    </location>
</feature>
<keyword evidence="4" id="KW-1185">Reference proteome</keyword>
<sequence length="691" mass="76508">MGENGETSCDQVEQAPTLKIEREKEEEAYRLFAGNNHEEKPTKTEVLGWYLYGMCSYFIHTVFIPIVFPLILSQTVSWPSELQQSLVKNARDLECRQRELQLYEMLTNHKLKVSIVEFSALEWTSVSSLIGLILAAPVLGILSIHLDYGRNQRFIFAAVTAVGAVFCLPAGFFKTRWIFPSYIAAVVAANTIAGACHARHLGLMVRGLVGSPIRKSQFPDRRAVASWLSLHCTAAGCLGAAIISAFTYHMLGKSDDRFTSLWVVAIFSGLTWFIGILHIISTNRPGPNANLPPNSVPKTHVISIFKYPHATGSLAGVFLSSFTTMCIFTGGILYSIGDLCVTPVNILYIWLTYFIFPLISLPLAHPLQLIMKADAVKMQLLGFLLSAAVSGFGFYYHHKTWNKVHILIFAAVQSSATGLLHAFGRVLWLDCSPAGKEGAFSVWLSWMRALGTCAGFALASAFPGNISKSFGIAFCAAVLGKIVLIFGNISNFAGAKAAGHVREHSEKGSPVITLGSSVEGKVPLSTESLEQEEVKELFGPMALIAMLMSFSRRPWKNHMTALNVRKTDRRSGRKITWRVKFLGPSKTWGLKRLRFTVRPTLNDGGTNKCLPLGINNKVWSYRGDQFAAMADDKARYASLCVALLDPKLRGKLEHLFLRHEIPPIKKVNALQHIRKTMFLPKLPNFPEIEMK</sequence>
<accession>A0AAE1SV24</accession>
<keyword evidence="2" id="KW-1133">Transmembrane helix</keyword>
<dbReference type="Gene3D" id="1.20.1250.20">
    <property type="entry name" value="MFS general substrate transporter like domains"/>
    <property type="match status" value="1"/>
</dbReference>
<gene>
    <name evidence="3" type="ORF">RND71_005878</name>
</gene>
<dbReference type="Proteomes" id="UP001291623">
    <property type="component" value="Unassembled WGS sequence"/>
</dbReference>
<feature type="transmembrane region" description="Helical" evidence="2">
    <location>
        <begin position="154"/>
        <end position="173"/>
    </location>
</feature>
<proteinExistence type="inferred from homology"/>
<evidence type="ECO:0000256" key="2">
    <source>
        <dbReference type="SAM" id="Phobius"/>
    </source>
</evidence>
<feature type="transmembrane region" description="Helical" evidence="2">
    <location>
        <begin position="314"/>
        <end position="336"/>
    </location>
</feature>
<dbReference type="PANTHER" id="PTHR37891">
    <property type="entry name" value="OS06G0113900 PROTEIN"/>
    <property type="match status" value="1"/>
</dbReference>
<comment type="caution">
    <text evidence="3">The sequence shown here is derived from an EMBL/GenBank/DDBJ whole genome shotgun (WGS) entry which is preliminary data.</text>
</comment>
<evidence type="ECO:0000256" key="1">
    <source>
        <dbReference type="ARBA" id="ARBA00044504"/>
    </source>
</evidence>
<feature type="transmembrane region" description="Helical" evidence="2">
    <location>
        <begin position="348"/>
        <end position="368"/>
    </location>
</feature>
<dbReference type="CDD" id="cd06174">
    <property type="entry name" value="MFS"/>
    <property type="match status" value="1"/>
</dbReference>
<reference evidence="3" key="1">
    <citation type="submission" date="2023-12" db="EMBL/GenBank/DDBJ databases">
        <title>Genome assembly of Anisodus tanguticus.</title>
        <authorList>
            <person name="Wang Y.-J."/>
        </authorList>
    </citation>
    <scope>NUCLEOTIDE SEQUENCE</scope>
    <source>
        <strain evidence="3">KB-2021</strain>
        <tissue evidence="3">Leaf</tissue>
    </source>
</reference>
<feature type="transmembrane region" description="Helical" evidence="2">
    <location>
        <begin position="260"/>
        <end position="280"/>
    </location>
</feature>
<dbReference type="SUPFAM" id="SSF103473">
    <property type="entry name" value="MFS general substrate transporter"/>
    <property type="match status" value="1"/>
</dbReference>
<dbReference type="InterPro" id="IPR036259">
    <property type="entry name" value="MFS_trans_sf"/>
</dbReference>
<feature type="transmembrane region" description="Helical" evidence="2">
    <location>
        <begin position="469"/>
        <end position="487"/>
    </location>
</feature>
<keyword evidence="2" id="KW-0812">Transmembrane</keyword>
<dbReference type="PANTHER" id="PTHR37891:SF1">
    <property type="entry name" value="OS06G0113900 PROTEIN"/>
    <property type="match status" value="1"/>
</dbReference>
<dbReference type="EMBL" id="JAVYJV010000003">
    <property type="protein sequence ID" value="KAK4375201.1"/>
    <property type="molecule type" value="Genomic_DNA"/>
</dbReference>
<protein>
    <submittedName>
        <fullName evidence="3">Uncharacterized protein</fullName>
    </submittedName>
</protein>
<organism evidence="3 4">
    <name type="scientific">Anisodus tanguticus</name>
    <dbReference type="NCBI Taxonomy" id="243964"/>
    <lineage>
        <taxon>Eukaryota</taxon>
        <taxon>Viridiplantae</taxon>
        <taxon>Streptophyta</taxon>
        <taxon>Embryophyta</taxon>
        <taxon>Tracheophyta</taxon>
        <taxon>Spermatophyta</taxon>
        <taxon>Magnoliopsida</taxon>
        <taxon>eudicotyledons</taxon>
        <taxon>Gunneridae</taxon>
        <taxon>Pentapetalae</taxon>
        <taxon>asterids</taxon>
        <taxon>lamiids</taxon>
        <taxon>Solanales</taxon>
        <taxon>Solanaceae</taxon>
        <taxon>Solanoideae</taxon>
        <taxon>Hyoscyameae</taxon>
        <taxon>Anisodus</taxon>
    </lineage>
</organism>
<keyword evidence="2" id="KW-0472">Membrane</keyword>
<comment type="similarity">
    <text evidence="1">Belongs to the major facilitator superfamily. Phosphate:H(+) symporter (TC 2.A.1.9) family.</text>
</comment>
<feature type="transmembrane region" description="Helical" evidence="2">
    <location>
        <begin position="440"/>
        <end position="463"/>
    </location>
</feature>
<name>A0AAE1SV24_9SOLA</name>
<feature type="transmembrane region" description="Helical" evidence="2">
    <location>
        <begin position="404"/>
        <end position="428"/>
    </location>
</feature>
<dbReference type="AlphaFoldDB" id="A0AAE1SV24"/>
<feature type="transmembrane region" description="Helical" evidence="2">
    <location>
        <begin position="179"/>
        <end position="198"/>
    </location>
</feature>